<accession>A0A7J7LLJ6</accession>
<organism evidence="1 2">
    <name type="scientific">Kingdonia uniflora</name>
    <dbReference type="NCBI Taxonomy" id="39325"/>
    <lineage>
        <taxon>Eukaryota</taxon>
        <taxon>Viridiplantae</taxon>
        <taxon>Streptophyta</taxon>
        <taxon>Embryophyta</taxon>
        <taxon>Tracheophyta</taxon>
        <taxon>Spermatophyta</taxon>
        <taxon>Magnoliopsida</taxon>
        <taxon>Ranunculales</taxon>
        <taxon>Circaeasteraceae</taxon>
        <taxon>Kingdonia</taxon>
    </lineage>
</organism>
<evidence type="ECO:0000313" key="2">
    <source>
        <dbReference type="Proteomes" id="UP000541444"/>
    </source>
</evidence>
<dbReference type="AlphaFoldDB" id="A0A7J7LLJ6"/>
<gene>
    <name evidence="1" type="ORF">GIB67_029591</name>
</gene>
<dbReference type="EMBL" id="JACGCM010002205">
    <property type="protein sequence ID" value="KAF6143422.1"/>
    <property type="molecule type" value="Genomic_DNA"/>
</dbReference>
<protein>
    <submittedName>
        <fullName evidence="1">Uncharacterized protein</fullName>
    </submittedName>
</protein>
<dbReference type="Proteomes" id="UP000541444">
    <property type="component" value="Unassembled WGS sequence"/>
</dbReference>
<comment type="caution">
    <text evidence="1">The sequence shown here is derived from an EMBL/GenBank/DDBJ whole genome shotgun (WGS) entry which is preliminary data.</text>
</comment>
<feature type="non-terminal residue" evidence="1">
    <location>
        <position position="1"/>
    </location>
</feature>
<evidence type="ECO:0000313" key="1">
    <source>
        <dbReference type="EMBL" id="KAF6143422.1"/>
    </source>
</evidence>
<sequence length="58" mass="6920">SICPSIYNLQKLCICLYKKLYRISKNCLSVYMRNCNICYVVYPFLIEYNVYAAMSIYL</sequence>
<keyword evidence="2" id="KW-1185">Reference proteome</keyword>
<reference evidence="1 2" key="1">
    <citation type="journal article" date="2020" name="IScience">
        <title>Genome Sequencing of the Endangered Kingdonia uniflora (Circaeasteraceae, Ranunculales) Reveals Potential Mechanisms of Evolutionary Specialization.</title>
        <authorList>
            <person name="Sun Y."/>
            <person name="Deng T."/>
            <person name="Zhang A."/>
            <person name="Moore M.J."/>
            <person name="Landis J.B."/>
            <person name="Lin N."/>
            <person name="Zhang H."/>
            <person name="Zhang X."/>
            <person name="Huang J."/>
            <person name="Zhang X."/>
            <person name="Sun H."/>
            <person name="Wang H."/>
        </authorList>
    </citation>
    <scope>NUCLEOTIDE SEQUENCE [LARGE SCALE GENOMIC DNA]</scope>
    <source>
        <strain evidence="1">TB1705</strain>
        <tissue evidence="1">Leaf</tissue>
    </source>
</reference>
<name>A0A7J7LLJ6_9MAGN</name>
<proteinExistence type="predicted"/>